<reference evidence="2 3" key="1">
    <citation type="submission" date="2017-06" db="EMBL/GenBank/DDBJ databases">
        <title>Hymenobacter amundsenii sp. nov. isolated from regoliths in Antarctica.</title>
        <authorList>
            <person name="Sedlacek I."/>
            <person name="Kralova S."/>
            <person name="Pantucek R."/>
            <person name="Svec P."/>
            <person name="Holochova P."/>
            <person name="Stankova E."/>
            <person name="Vrbovska V."/>
            <person name="Busse H.-J."/>
        </authorList>
    </citation>
    <scope>NUCLEOTIDE SEQUENCE [LARGE SCALE GENOMIC DNA]</scope>
    <source>
        <strain evidence="2 3">CCM 8682</strain>
    </source>
</reference>
<keyword evidence="1" id="KW-0812">Transmembrane</keyword>
<organism evidence="2 3">
    <name type="scientific">Hymenobacter amundsenii</name>
    <dbReference type="NCBI Taxonomy" id="2006685"/>
    <lineage>
        <taxon>Bacteria</taxon>
        <taxon>Pseudomonadati</taxon>
        <taxon>Bacteroidota</taxon>
        <taxon>Cytophagia</taxon>
        <taxon>Cytophagales</taxon>
        <taxon>Hymenobacteraceae</taxon>
        <taxon>Hymenobacter</taxon>
    </lineage>
</organism>
<accession>A0A246FPC9</accession>
<name>A0A246FPC9_9BACT</name>
<proteinExistence type="predicted"/>
<dbReference type="EMBL" id="NIRR01000002">
    <property type="protein sequence ID" value="OWP64613.1"/>
    <property type="molecule type" value="Genomic_DNA"/>
</dbReference>
<keyword evidence="1" id="KW-0472">Membrane</keyword>
<keyword evidence="3" id="KW-1185">Reference proteome</keyword>
<protein>
    <submittedName>
        <fullName evidence="2">Uncharacterized protein</fullName>
    </submittedName>
</protein>
<evidence type="ECO:0000256" key="1">
    <source>
        <dbReference type="SAM" id="Phobius"/>
    </source>
</evidence>
<dbReference type="AlphaFoldDB" id="A0A246FPC9"/>
<dbReference type="OrthoDB" id="1522859at2"/>
<gene>
    <name evidence="2" type="ORF">CDA63_02315</name>
</gene>
<evidence type="ECO:0000313" key="3">
    <source>
        <dbReference type="Proteomes" id="UP000197277"/>
    </source>
</evidence>
<evidence type="ECO:0000313" key="2">
    <source>
        <dbReference type="EMBL" id="OWP64613.1"/>
    </source>
</evidence>
<feature type="transmembrane region" description="Helical" evidence="1">
    <location>
        <begin position="26"/>
        <end position="48"/>
    </location>
</feature>
<dbReference type="Proteomes" id="UP000197277">
    <property type="component" value="Unassembled WGS sequence"/>
</dbReference>
<comment type="caution">
    <text evidence="2">The sequence shown here is derived from an EMBL/GenBank/DDBJ whole genome shotgun (WGS) entry which is preliminary data.</text>
</comment>
<dbReference type="RefSeq" id="WP_088462835.1">
    <property type="nucleotide sequence ID" value="NZ_NIRR01000002.1"/>
</dbReference>
<sequence length="243" mass="26312">MFTLQHTLIIPLKNYSPSINAPLPRYLLHGTAGISLLATALLATALLVGCATPKMTETPQPLAQQQQKAEFPADKMWYSLDGRPVGKQEALGSAGRSVYLFKGEDRTSNTADEAALRRDFGSKLDDGIVLVVTAGGENDPTLREFISKYSIKLPRKSNVPVAESNRLRDYYRKLAEGKGLSDAEIAGRLIMINWVESTPEQLRALPAGQVSTLSVSDTALSEAKYGARGKKGLITVGTKDHAK</sequence>
<keyword evidence="1" id="KW-1133">Transmembrane helix</keyword>